<dbReference type="Pfam" id="PF01555">
    <property type="entry name" value="N6_N4_Mtase"/>
    <property type="match status" value="1"/>
</dbReference>
<gene>
    <name evidence="6" type="ORF">ACFP3R_02610</name>
</gene>
<dbReference type="EMBL" id="JBHSQO010000002">
    <property type="protein sequence ID" value="MFC6088153.1"/>
    <property type="molecule type" value="Genomic_DNA"/>
</dbReference>
<protein>
    <recommendedName>
        <fullName evidence="3">Methyltransferase</fullName>
        <ecNumber evidence="3">2.1.1.-</ecNumber>
    </recommendedName>
</protein>
<dbReference type="SUPFAM" id="SSF53335">
    <property type="entry name" value="S-adenosyl-L-methionine-dependent methyltransferases"/>
    <property type="match status" value="1"/>
</dbReference>
<proteinExistence type="inferred from homology"/>
<feature type="domain" description="DNA methylase N-4/N-6" evidence="5">
    <location>
        <begin position="82"/>
        <end position="349"/>
    </location>
</feature>
<comment type="similarity">
    <text evidence="3">Belongs to the N(4)/N(6)-methyltransferase family.</text>
</comment>
<dbReference type="PRINTS" id="PR00508">
    <property type="entry name" value="S21N4MTFRASE"/>
</dbReference>
<sequence length="386" mass="42589">MAVPFIRRVVDHNSTLSVDDVLLLLDQDAFSETFVPRSKVLQYLTTEPQLPEASEPIVDPDPYALVHGNVLGRLRRIAHSSVQCVVTSSPYWGMRIYKDSVTVTWADGEECVYGHEQTPDGFIRHTIQILHELGSVLTGNGSIWWNLGDTYNTRTQIRSNAAETLRAMQGKDTRSWGDYECRRYSAGHVYLKDGEQAMIPSQVAERASRIGYHVKSMISWAKISSTPEPQNSRVSRAVEYVLHLSKTRTPKFDKSGYLTTKAALGGRNHVESEKLSDVWVMQTSSGRGGHGAQFPTALPGRCIVLSTDPGDVVLDPFVGSGSSGVAALKLKRRFIGVDVSQTYLKTAEKVLNSIPDEALDEVPTVESAPSEDPTEEPLMLPMTDIA</sequence>
<keyword evidence="1" id="KW-0489">Methyltransferase</keyword>
<evidence type="ECO:0000256" key="2">
    <source>
        <dbReference type="ARBA" id="ARBA00022679"/>
    </source>
</evidence>
<dbReference type="InterPro" id="IPR002941">
    <property type="entry name" value="DNA_methylase_N4/N6"/>
</dbReference>
<keyword evidence="7" id="KW-1185">Reference proteome</keyword>
<dbReference type="Proteomes" id="UP001596220">
    <property type="component" value="Unassembled WGS sequence"/>
</dbReference>
<reference evidence="7" key="1">
    <citation type="journal article" date="2019" name="Int. J. Syst. Evol. Microbiol.">
        <title>The Global Catalogue of Microorganisms (GCM) 10K type strain sequencing project: providing services to taxonomists for standard genome sequencing and annotation.</title>
        <authorList>
            <consortium name="The Broad Institute Genomics Platform"/>
            <consortium name="The Broad Institute Genome Sequencing Center for Infectious Disease"/>
            <person name="Wu L."/>
            <person name="Ma J."/>
        </authorList>
    </citation>
    <scope>NUCLEOTIDE SEQUENCE [LARGE SCALE GENOMIC DNA]</scope>
    <source>
        <strain evidence="7">CGMCC 4.7246</strain>
    </source>
</reference>
<dbReference type="InterPro" id="IPR029063">
    <property type="entry name" value="SAM-dependent_MTases_sf"/>
</dbReference>
<dbReference type="EC" id="2.1.1.-" evidence="3"/>
<evidence type="ECO:0000256" key="1">
    <source>
        <dbReference type="ARBA" id="ARBA00022603"/>
    </source>
</evidence>
<organism evidence="6 7">
    <name type="scientific">Saccharothrix lopnurensis</name>
    <dbReference type="NCBI Taxonomy" id="1670621"/>
    <lineage>
        <taxon>Bacteria</taxon>
        <taxon>Bacillati</taxon>
        <taxon>Actinomycetota</taxon>
        <taxon>Actinomycetes</taxon>
        <taxon>Pseudonocardiales</taxon>
        <taxon>Pseudonocardiaceae</taxon>
        <taxon>Saccharothrix</taxon>
    </lineage>
</organism>
<feature type="region of interest" description="Disordered" evidence="4">
    <location>
        <begin position="361"/>
        <end position="386"/>
    </location>
</feature>
<evidence type="ECO:0000256" key="4">
    <source>
        <dbReference type="SAM" id="MobiDB-lite"/>
    </source>
</evidence>
<accession>A0ABW1NXW2</accession>
<dbReference type="RefSeq" id="WP_380632308.1">
    <property type="nucleotide sequence ID" value="NZ_JBHSQO010000002.1"/>
</dbReference>
<keyword evidence="2" id="KW-0808">Transferase</keyword>
<dbReference type="Gene3D" id="3.40.50.150">
    <property type="entry name" value="Vaccinia Virus protein VP39"/>
    <property type="match status" value="1"/>
</dbReference>
<name>A0ABW1NXW2_9PSEU</name>
<comment type="caution">
    <text evidence="6">The sequence shown here is derived from an EMBL/GenBank/DDBJ whole genome shotgun (WGS) entry which is preliminary data.</text>
</comment>
<dbReference type="InterPro" id="IPR001091">
    <property type="entry name" value="RM_Methyltransferase"/>
</dbReference>
<evidence type="ECO:0000259" key="5">
    <source>
        <dbReference type="Pfam" id="PF01555"/>
    </source>
</evidence>
<evidence type="ECO:0000256" key="3">
    <source>
        <dbReference type="RuleBase" id="RU362026"/>
    </source>
</evidence>
<evidence type="ECO:0000313" key="6">
    <source>
        <dbReference type="EMBL" id="MFC6088153.1"/>
    </source>
</evidence>
<evidence type="ECO:0000313" key="7">
    <source>
        <dbReference type="Proteomes" id="UP001596220"/>
    </source>
</evidence>